<dbReference type="EMBL" id="CP074572">
    <property type="protein sequence ID" value="QVK24234.1"/>
    <property type="molecule type" value="Genomic_DNA"/>
</dbReference>
<dbReference type="PANTHER" id="PTHR22617">
    <property type="entry name" value="CHEMOTAXIS SENSOR HISTIDINE KINASE-RELATED"/>
    <property type="match status" value="1"/>
</dbReference>
<protein>
    <submittedName>
        <fullName evidence="2">Purine-binding chemotaxis protein CheW</fullName>
    </submittedName>
</protein>
<dbReference type="InterPro" id="IPR002545">
    <property type="entry name" value="CheW-lke_dom"/>
</dbReference>
<dbReference type="PANTHER" id="PTHR22617:SF41">
    <property type="entry name" value="CHEMOTAXIS SIGNAL TRANSDUCTION SYSTEM ADAPTOR PROTEIN CHEW"/>
    <property type="match status" value="1"/>
</dbReference>
<sequence length="183" mass="20050">MAEAKQSLAVTNGTDNEDNYQEESQYLTFLLQGELYAFGILHVKEILEYGRVTKVPRMPDFIEGVINLRGEVIPVVNLASRFGMAASQISRRTCIVIVEVGQETDSQVIGVLVDSVSEVLEIATDNLRGAPSFGASIRTDFIRAMGKLGEAFVIILDENKVLSVEEMTLVGQVRDAALENKSP</sequence>
<dbReference type="Pfam" id="PF01584">
    <property type="entry name" value="CheW"/>
    <property type="match status" value="1"/>
</dbReference>
<evidence type="ECO:0000313" key="2">
    <source>
        <dbReference type="EMBL" id="QVK24234.1"/>
    </source>
</evidence>
<feature type="domain" description="CheW-like" evidence="1">
    <location>
        <begin position="23"/>
        <end position="167"/>
    </location>
</feature>
<dbReference type="InterPro" id="IPR036061">
    <property type="entry name" value="CheW-like_dom_sf"/>
</dbReference>
<dbReference type="SMART" id="SM00260">
    <property type="entry name" value="CheW"/>
    <property type="match status" value="1"/>
</dbReference>
<dbReference type="InterPro" id="IPR039315">
    <property type="entry name" value="CheW"/>
</dbReference>
<dbReference type="Gene3D" id="2.40.50.180">
    <property type="entry name" value="CheA-289, Domain 4"/>
    <property type="match status" value="1"/>
</dbReference>
<gene>
    <name evidence="2" type="ORF">KHX94_06670</name>
</gene>
<dbReference type="Gene3D" id="2.30.30.40">
    <property type="entry name" value="SH3 Domains"/>
    <property type="match status" value="1"/>
</dbReference>
<dbReference type="SUPFAM" id="SSF50341">
    <property type="entry name" value="CheW-like"/>
    <property type="match status" value="1"/>
</dbReference>
<evidence type="ECO:0000259" key="1">
    <source>
        <dbReference type="PROSITE" id="PS50851"/>
    </source>
</evidence>
<dbReference type="PROSITE" id="PS50851">
    <property type="entry name" value="CHEW"/>
    <property type="match status" value="1"/>
</dbReference>
<keyword evidence="3" id="KW-1185">Reference proteome</keyword>
<reference evidence="2 3" key="1">
    <citation type="journal article" date="2012" name="Int. J. Syst. Evol. Microbiol.">
        <title>Shewanella dokdonensis sp. nov., isolated from seawater.</title>
        <authorList>
            <person name="Sung H.R."/>
            <person name="Yoon J.H."/>
            <person name="Ghim S.Y."/>
        </authorList>
    </citation>
    <scope>NUCLEOTIDE SEQUENCE [LARGE SCALE GENOMIC DNA]</scope>
    <source>
        <strain evidence="2 3">DSM 23626</strain>
    </source>
</reference>
<proteinExistence type="predicted"/>
<accession>A0ABX8DI93</accession>
<dbReference type="RefSeq" id="WP_213682840.1">
    <property type="nucleotide sequence ID" value="NZ_CP074572.1"/>
</dbReference>
<dbReference type="Proteomes" id="UP000676428">
    <property type="component" value="Chromosome"/>
</dbReference>
<dbReference type="CDD" id="cd00732">
    <property type="entry name" value="CheW"/>
    <property type="match status" value="1"/>
</dbReference>
<evidence type="ECO:0000313" key="3">
    <source>
        <dbReference type="Proteomes" id="UP000676428"/>
    </source>
</evidence>
<name>A0ABX8DI93_9GAMM</name>
<organism evidence="2 3">
    <name type="scientific">Shewanella dokdonensis</name>
    <dbReference type="NCBI Taxonomy" id="712036"/>
    <lineage>
        <taxon>Bacteria</taxon>
        <taxon>Pseudomonadati</taxon>
        <taxon>Pseudomonadota</taxon>
        <taxon>Gammaproteobacteria</taxon>
        <taxon>Alteromonadales</taxon>
        <taxon>Shewanellaceae</taxon>
        <taxon>Shewanella</taxon>
    </lineage>
</organism>